<feature type="chain" id="PRO_5029774274" description="Calcineurin-like phosphoesterase domain-containing protein" evidence="2">
    <location>
        <begin position="25"/>
        <end position="279"/>
    </location>
</feature>
<evidence type="ECO:0000256" key="1">
    <source>
        <dbReference type="ARBA" id="ARBA00022729"/>
    </source>
</evidence>
<keyword evidence="1 2" id="KW-0732">Signal</keyword>
<dbReference type="Gene3D" id="3.60.21.10">
    <property type="match status" value="1"/>
</dbReference>
<proteinExistence type="predicted"/>
<evidence type="ECO:0000313" key="4">
    <source>
        <dbReference type="EMBL" id="RDI74811.1"/>
    </source>
</evidence>
<evidence type="ECO:0000256" key="2">
    <source>
        <dbReference type="SAM" id="SignalP"/>
    </source>
</evidence>
<gene>
    <name evidence="4" type="ORF">Gocc_1700</name>
</gene>
<keyword evidence="5" id="KW-1185">Reference proteome</keyword>
<organism evidence="4 5">
    <name type="scientific">Gaiella occulta</name>
    <dbReference type="NCBI Taxonomy" id="1002870"/>
    <lineage>
        <taxon>Bacteria</taxon>
        <taxon>Bacillati</taxon>
        <taxon>Actinomycetota</taxon>
        <taxon>Thermoleophilia</taxon>
        <taxon>Gaiellales</taxon>
        <taxon>Gaiellaceae</taxon>
        <taxon>Gaiella</taxon>
    </lineage>
</organism>
<feature type="signal peptide" evidence="2">
    <location>
        <begin position="1"/>
        <end position="24"/>
    </location>
</feature>
<dbReference type="PANTHER" id="PTHR22953">
    <property type="entry name" value="ACID PHOSPHATASE RELATED"/>
    <property type="match status" value="1"/>
</dbReference>
<dbReference type="RefSeq" id="WP_114796102.1">
    <property type="nucleotide sequence ID" value="NZ_QQZY01000003.1"/>
</dbReference>
<protein>
    <recommendedName>
        <fullName evidence="3">Calcineurin-like phosphoesterase domain-containing protein</fullName>
    </recommendedName>
</protein>
<feature type="domain" description="Calcineurin-like phosphoesterase" evidence="3">
    <location>
        <begin position="31"/>
        <end position="207"/>
    </location>
</feature>
<dbReference type="InterPro" id="IPR004843">
    <property type="entry name" value="Calcineurin-like_PHP"/>
</dbReference>
<sequence>MRRAAVLATVAAIATAGVPGSALGAPTTGVRLLAVGDIASCYSDGDGQTAALASALRGPIAVLGDIAYEYGSASDFANCFTPSWGRLVPRIRAALGNHDYGTGTARVAIRLFRLPPQGWYSYELGGWHVVVLNSNCDEVGGCGRGSPQWRWLRADLASHPARCTLAYWHQPRFSSGEHGSNTAVAPLWNVLAQARAEVVLQGHDHDYERFAPLNGIRSFVVGTGGRSHYPFAAALRGSVVRNDDTFGVLQLTLRPSGYDWRFVPVAGKVFTDAGTGRCR</sequence>
<reference evidence="5" key="2">
    <citation type="journal article" date="2019" name="MicrobiologyOpen">
        <title>High-quality draft genome sequence of Gaiella occulta isolated from a 150 meter deep mineral water borehole and comparison with the genome sequences of other deep-branching lineages of the phylum Actinobacteria.</title>
        <authorList>
            <person name="Severino R."/>
            <person name="Froufe H.J.C."/>
            <person name="Barroso C."/>
            <person name="Albuquerque L."/>
            <person name="Lobo-da-Cunha A."/>
            <person name="da Costa M.S."/>
            <person name="Egas C."/>
        </authorList>
    </citation>
    <scope>NUCLEOTIDE SEQUENCE [LARGE SCALE GENOMIC DNA]</scope>
    <source>
        <strain evidence="5">F2-233</strain>
    </source>
</reference>
<dbReference type="GO" id="GO:0003993">
    <property type="term" value="F:acid phosphatase activity"/>
    <property type="evidence" value="ECO:0007669"/>
    <property type="project" value="InterPro"/>
</dbReference>
<dbReference type="AlphaFoldDB" id="A0A7M2YXE5"/>
<dbReference type="InterPro" id="IPR039331">
    <property type="entry name" value="PAPs-like"/>
</dbReference>
<dbReference type="PANTHER" id="PTHR22953:SF153">
    <property type="entry name" value="PURPLE ACID PHOSPHATASE"/>
    <property type="match status" value="1"/>
</dbReference>
<dbReference type="SUPFAM" id="SSF56300">
    <property type="entry name" value="Metallo-dependent phosphatases"/>
    <property type="match status" value="1"/>
</dbReference>
<comment type="caution">
    <text evidence="4">The sequence shown here is derived from an EMBL/GenBank/DDBJ whole genome shotgun (WGS) entry which is preliminary data.</text>
</comment>
<dbReference type="Proteomes" id="UP000254134">
    <property type="component" value="Unassembled WGS sequence"/>
</dbReference>
<name>A0A7M2YXE5_9ACTN</name>
<dbReference type="EMBL" id="QQZY01000003">
    <property type="protein sequence ID" value="RDI74811.1"/>
    <property type="molecule type" value="Genomic_DNA"/>
</dbReference>
<dbReference type="OrthoDB" id="9804511at2"/>
<dbReference type="InterPro" id="IPR029052">
    <property type="entry name" value="Metallo-depent_PP-like"/>
</dbReference>
<evidence type="ECO:0000259" key="3">
    <source>
        <dbReference type="Pfam" id="PF00149"/>
    </source>
</evidence>
<evidence type="ECO:0000313" key="5">
    <source>
        <dbReference type="Proteomes" id="UP000254134"/>
    </source>
</evidence>
<dbReference type="Pfam" id="PF00149">
    <property type="entry name" value="Metallophos"/>
    <property type="match status" value="1"/>
</dbReference>
<reference evidence="4 5" key="1">
    <citation type="submission" date="2018-07" db="EMBL/GenBank/DDBJ databases">
        <title>High-quality-draft genome sequence of Gaiella occulta.</title>
        <authorList>
            <person name="Severino R."/>
            <person name="Froufe H.J.C."/>
            <person name="Rainey F.A."/>
            <person name="Barroso C."/>
            <person name="Albuquerque L."/>
            <person name="Lobo-Da-Cunha A."/>
            <person name="Da Costa M.S."/>
            <person name="Egas C."/>
        </authorList>
    </citation>
    <scope>NUCLEOTIDE SEQUENCE [LARGE SCALE GENOMIC DNA]</scope>
    <source>
        <strain evidence="4 5">F2-233</strain>
    </source>
</reference>
<accession>A0A7M2YXE5</accession>